<organism evidence="1 2">
    <name type="scientific">Streptomyces katrae</name>
    <dbReference type="NCBI Taxonomy" id="68223"/>
    <lineage>
        <taxon>Bacteria</taxon>
        <taxon>Bacillati</taxon>
        <taxon>Actinomycetota</taxon>
        <taxon>Actinomycetes</taxon>
        <taxon>Kitasatosporales</taxon>
        <taxon>Streptomycetaceae</taxon>
        <taxon>Streptomyces</taxon>
    </lineage>
</organism>
<accession>A0ABT7H1T1</accession>
<evidence type="ECO:0000313" key="1">
    <source>
        <dbReference type="EMBL" id="MDK9499461.1"/>
    </source>
</evidence>
<dbReference type="Proteomes" id="UP001223390">
    <property type="component" value="Unassembled WGS sequence"/>
</dbReference>
<comment type="caution">
    <text evidence="1">The sequence shown here is derived from an EMBL/GenBank/DDBJ whole genome shotgun (WGS) entry which is preliminary data.</text>
</comment>
<name>A0ABT7H1T1_9ACTN</name>
<keyword evidence="2" id="KW-1185">Reference proteome</keyword>
<gene>
    <name evidence="1" type="ORF">QEZ40_004885</name>
</gene>
<dbReference type="EMBL" id="JASITI010000044">
    <property type="protein sequence ID" value="MDK9499461.1"/>
    <property type="molecule type" value="Genomic_DNA"/>
</dbReference>
<dbReference type="RefSeq" id="WP_285345373.1">
    <property type="nucleotide sequence ID" value="NZ_JASITI010000044.1"/>
</dbReference>
<evidence type="ECO:0000313" key="2">
    <source>
        <dbReference type="Proteomes" id="UP001223390"/>
    </source>
</evidence>
<reference evidence="1 2" key="1">
    <citation type="submission" date="2023-05" db="EMBL/GenBank/DDBJ databases">
        <title>Sequencing and Assembly of Streptomyces sp. NP73.</title>
        <authorList>
            <person name="Konwar A.N."/>
            <person name="Saikia K."/>
            <person name="Thakur D."/>
        </authorList>
    </citation>
    <scope>NUCLEOTIDE SEQUENCE [LARGE SCALE GENOMIC DNA]</scope>
    <source>
        <strain evidence="1 2">NP73</strain>
    </source>
</reference>
<proteinExistence type="predicted"/>
<protein>
    <submittedName>
        <fullName evidence="1">Uncharacterized protein</fullName>
    </submittedName>
</protein>
<sequence length="160" mass="16830">MNVLLDFAVTGRIGPVHLGMPLAAAEEVLGPGRPHPQIVLKGPDFDGYPYVWGGLELVVTGRHVSGISVRLDPGSVARLPPEVLPDAGAYAATVLREDFTAALDAAGCGYVTNAGLTFDEQSAVTTRPAGVNVLFGMPARGADVPDRGRFYLEFLDKQTA</sequence>